<evidence type="ECO:0000313" key="9">
    <source>
        <dbReference type="Proteomes" id="UP001343257"/>
    </source>
</evidence>
<dbReference type="GO" id="GO:0003886">
    <property type="term" value="F:DNA (cytosine-5-)-methyltransferase activity"/>
    <property type="evidence" value="ECO:0007669"/>
    <property type="project" value="UniProtKB-EC"/>
</dbReference>
<dbReference type="InterPro" id="IPR018117">
    <property type="entry name" value="C5_DNA_meth_AS"/>
</dbReference>
<evidence type="ECO:0000256" key="1">
    <source>
        <dbReference type="ARBA" id="ARBA00022603"/>
    </source>
</evidence>
<dbReference type="InterPro" id="IPR029063">
    <property type="entry name" value="SAM-dependent_MTases_sf"/>
</dbReference>
<comment type="caution">
    <text evidence="8">The sequence shown here is derived from an EMBL/GenBank/DDBJ whole genome shotgun (WGS) entry which is preliminary data.</text>
</comment>
<keyword evidence="2 5" id="KW-0808">Transferase</keyword>
<feature type="active site" evidence="5">
    <location>
        <position position="82"/>
    </location>
</feature>
<evidence type="ECO:0000256" key="6">
    <source>
        <dbReference type="RuleBase" id="RU000416"/>
    </source>
</evidence>
<evidence type="ECO:0000256" key="7">
    <source>
        <dbReference type="RuleBase" id="RU000417"/>
    </source>
</evidence>
<dbReference type="PANTHER" id="PTHR46098:SF1">
    <property type="entry name" value="TRNA (CYTOSINE(38)-C(5))-METHYLTRANSFERASE"/>
    <property type="match status" value="1"/>
</dbReference>
<dbReference type="EC" id="2.1.1.37" evidence="7"/>
<accession>A0ABU6PWK1</accession>
<evidence type="ECO:0000256" key="5">
    <source>
        <dbReference type="PROSITE-ProRule" id="PRU01016"/>
    </source>
</evidence>
<sequence length="359" mass="41476">MNLNKQNQYTVGSLFAGIGGFCRAFKNEGFNVIWANELDSYASQTYRHNYPETRLIEKSVEELSVKADKLESVDVLTAGFPCQSFSLAGNKLGFKDPRGQLFFEIIRLIKEFGDQKPKILVLENVKNLIYHDDKNTINIIEEEIKRAGYWFRVPLDHKGNLITQRSNAVVLNTKEHTDIPQNRERLYMVAFSQQHFKMNTFRFPNVIEEMNDVRSYLDIQHKAEEEYYFDENSKYGKMFADKIAEGNEDSVYLLRRAYVRENKNAAAFTLTANMGEGGHNVPVIKDDWGIRKLTPVECARLQGFQDTFFSFPEEMPKGKQYKQVGNAVTVDLVQKLASECKRNLIELGVQYYDKLEFSS</sequence>
<dbReference type="GO" id="GO:0032259">
    <property type="term" value="P:methylation"/>
    <property type="evidence" value="ECO:0007669"/>
    <property type="project" value="UniProtKB-KW"/>
</dbReference>
<dbReference type="CDD" id="cd00315">
    <property type="entry name" value="Cyt_C5_DNA_methylase"/>
    <property type="match status" value="1"/>
</dbReference>
<dbReference type="InterPro" id="IPR001525">
    <property type="entry name" value="C5_MeTfrase"/>
</dbReference>
<keyword evidence="9" id="KW-1185">Reference proteome</keyword>
<comment type="similarity">
    <text evidence="5 6">Belongs to the class I-like SAM-binding methyltransferase superfamily. C5-methyltransferase family.</text>
</comment>
<dbReference type="PROSITE" id="PS51679">
    <property type="entry name" value="SAM_MT_C5"/>
    <property type="match status" value="1"/>
</dbReference>
<dbReference type="PRINTS" id="PR00105">
    <property type="entry name" value="C5METTRFRASE"/>
</dbReference>
<gene>
    <name evidence="8" type="primary">dcm</name>
    <name evidence="8" type="ORF">P9847_14190</name>
</gene>
<protein>
    <recommendedName>
        <fullName evidence="7">Cytosine-specific methyltransferase</fullName>
        <ecNumber evidence="7">2.1.1.37</ecNumber>
    </recommendedName>
</protein>
<keyword evidence="3 5" id="KW-0949">S-adenosyl-L-methionine</keyword>
<evidence type="ECO:0000256" key="2">
    <source>
        <dbReference type="ARBA" id="ARBA00022679"/>
    </source>
</evidence>
<keyword evidence="4" id="KW-0680">Restriction system</keyword>
<reference evidence="8 9" key="1">
    <citation type="submission" date="2023-03" db="EMBL/GenBank/DDBJ databases">
        <title>Bacillus Genome Sequencing.</title>
        <authorList>
            <person name="Dunlap C."/>
        </authorList>
    </citation>
    <scope>NUCLEOTIDE SEQUENCE [LARGE SCALE GENOMIC DNA]</scope>
    <source>
        <strain evidence="8 9">NRS-52</strain>
    </source>
</reference>
<comment type="catalytic activity">
    <reaction evidence="7">
        <text>a 2'-deoxycytidine in DNA + S-adenosyl-L-methionine = a 5-methyl-2'-deoxycytidine in DNA + S-adenosyl-L-homocysteine + H(+)</text>
        <dbReference type="Rhea" id="RHEA:13681"/>
        <dbReference type="Rhea" id="RHEA-COMP:11369"/>
        <dbReference type="Rhea" id="RHEA-COMP:11370"/>
        <dbReference type="ChEBI" id="CHEBI:15378"/>
        <dbReference type="ChEBI" id="CHEBI:57856"/>
        <dbReference type="ChEBI" id="CHEBI:59789"/>
        <dbReference type="ChEBI" id="CHEBI:85452"/>
        <dbReference type="ChEBI" id="CHEBI:85454"/>
        <dbReference type="EC" id="2.1.1.37"/>
    </reaction>
</comment>
<name>A0ABU6PWK1_9BACL</name>
<organism evidence="8 9">
    <name type="scientific">Paenibacillus chibensis</name>
    <dbReference type="NCBI Taxonomy" id="59846"/>
    <lineage>
        <taxon>Bacteria</taxon>
        <taxon>Bacillati</taxon>
        <taxon>Bacillota</taxon>
        <taxon>Bacilli</taxon>
        <taxon>Bacillales</taxon>
        <taxon>Paenibacillaceae</taxon>
        <taxon>Paenibacillus</taxon>
    </lineage>
</organism>
<dbReference type="Gene3D" id="3.90.120.10">
    <property type="entry name" value="DNA Methylase, subunit A, domain 2"/>
    <property type="match status" value="1"/>
</dbReference>
<keyword evidence="1 5" id="KW-0489">Methyltransferase</keyword>
<dbReference type="EMBL" id="JARTLD010000035">
    <property type="protein sequence ID" value="MED5018455.1"/>
    <property type="molecule type" value="Genomic_DNA"/>
</dbReference>
<dbReference type="Gene3D" id="3.40.50.150">
    <property type="entry name" value="Vaccinia Virus protein VP39"/>
    <property type="match status" value="1"/>
</dbReference>
<proteinExistence type="inferred from homology"/>
<dbReference type="PANTHER" id="PTHR46098">
    <property type="entry name" value="TRNA (CYTOSINE(38)-C(5))-METHYLTRANSFERASE"/>
    <property type="match status" value="1"/>
</dbReference>
<dbReference type="NCBIfam" id="TIGR00675">
    <property type="entry name" value="dcm"/>
    <property type="match status" value="1"/>
</dbReference>
<dbReference type="Proteomes" id="UP001343257">
    <property type="component" value="Unassembled WGS sequence"/>
</dbReference>
<evidence type="ECO:0000256" key="4">
    <source>
        <dbReference type="ARBA" id="ARBA00022747"/>
    </source>
</evidence>
<evidence type="ECO:0000313" key="8">
    <source>
        <dbReference type="EMBL" id="MED5018455.1"/>
    </source>
</evidence>
<dbReference type="SUPFAM" id="SSF53335">
    <property type="entry name" value="S-adenosyl-L-methionine-dependent methyltransferases"/>
    <property type="match status" value="1"/>
</dbReference>
<dbReference type="InterPro" id="IPR050750">
    <property type="entry name" value="C5-MTase"/>
</dbReference>
<evidence type="ECO:0000256" key="3">
    <source>
        <dbReference type="ARBA" id="ARBA00022691"/>
    </source>
</evidence>
<dbReference type="RefSeq" id="WP_328278752.1">
    <property type="nucleotide sequence ID" value="NZ_JARTLD010000035.1"/>
</dbReference>
<dbReference type="Pfam" id="PF00145">
    <property type="entry name" value="DNA_methylase"/>
    <property type="match status" value="1"/>
</dbReference>
<dbReference type="PROSITE" id="PS00094">
    <property type="entry name" value="C5_MTASE_1"/>
    <property type="match status" value="1"/>
</dbReference>